<dbReference type="Pfam" id="PF01590">
    <property type="entry name" value="GAF"/>
    <property type="match status" value="1"/>
</dbReference>
<dbReference type="RefSeq" id="WP_134112276.1">
    <property type="nucleotide sequence ID" value="NZ_SOBG01000001.1"/>
</dbReference>
<protein>
    <submittedName>
        <fullName evidence="2">ATPase</fullName>
    </submittedName>
</protein>
<dbReference type="InterPro" id="IPR025662">
    <property type="entry name" value="Sigma_54_int_dom_ATP-bd_1"/>
</dbReference>
<dbReference type="Pfam" id="PF13191">
    <property type="entry name" value="AAA_16"/>
    <property type="match status" value="1"/>
</dbReference>
<dbReference type="GO" id="GO:0004672">
    <property type="term" value="F:protein kinase activity"/>
    <property type="evidence" value="ECO:0007669"/>
    <property type="project" value="InterPro"/>
</dbReference>
<dbReference type="PROSITE" id="PS50011">
    <property type="entry name" value="PROTEIN_KINASE_DOM"/>
    <property type="match status" value="1"/>
</dbReference>
<dbReference type="InterPro" id="IPR027417">
    <property type="entry name" value="P-loop_NTPase"/>
</dbReference>
<organism evidence="2 3">
    <name type="scientific">Hypnocyclicus thermotrophus</name>
    <dbReference type="NCBI Taxonomy" id="1627895"/>
    <lineage>
        <taxon>Bacteria</taxon>
        <taxon>Fusobacteriati</taxon>
        <taxon>Fusobacteriota</taxon>
        <taxon>Fusobacteriia</taxon>
        <taxon>Fusobacteriales</taxon>
        <taxon>Fusobacteriaceae</taxon>
        <taxon>Hypnocyclicus</taxon>
    </lineage>
</organism>
<feature type="domain" description="Protein kinase" evidence="1">
    <location>
        <begin position="4"/>
        <end position="266"/>
    </location>
</feature>
<dbReference type="SMART" id="SM00331">
    <property type="entry name" value="PP2C_SIG"/>
    <property type="match status" value="1"/>
</dbReference>
<dbReference type="Gene3D" id="3.40.50.300">
    <property type="entry name" value="P-loop containing nucleotide triphosphate hydrolases"/>
    <property type="match status" value="1"/>
</dbReference>
<dbReference type="PANTHER" id="PTHR43642">
    <property type="entry name" value="HYBRID SIGNAL TRANSDUCTION HISTIDINE KINASE G"/>
    <property type="match status" value="1"/>
</dbReference>
<evidence type="ECO:0000259" key="1">
    <source>
        <dbReference type="PROSITE" id="PS50011"/>
    </source>
</evidence>
<keyword evidence="3" id="KW-1185">Reference proteome</keyword>
<name>A0AA46E0H3_9FUSO</name>
<dbReference type="InterPro" id="IPR003018">
    <property type="entry name" value="GAF"/>
</dbReference>
<gene>
    <name evidence="2" type="ORF">EV215_0372</name>
</gene>
<dbReference type="PROSITE" id="PS00675">
    <property type="entry name" value="SIGMA54_INTERACT_1"/>
    <property type="match status" value="1"/>
</dbReference>
<reference evidence="2 3" key="1">
    <citation type="submission" date="2019-03" db="EMBL/GenBank/DDBJ databases">
        <title>Genomic Encyclopedia of Type Strains, Phase IV (KMG-IV): sequencing the most valuable type-strain genomes for metagenomic binning, comparative biology and taxonomic classification.</title>
        <authorList>
            <person name="Goeker M."/>
        </authorList>
    </citation>
    <scope>NUCLEOTIDE SEQUENCE [LARGE SCALE GENOMIC DNA]</scope>
    <source>
        <strain evidence="2 3">DSM 100055</strain>
    </source>
</reference>
<dbReference type="Gene3D" id="1.10.510.10">
    <property type="entry name" value="Transferase(Phosphotransferase) domain 1"/>
    <property type="match status" value="1"/>
</dbReference>
<dbReference type="CDD" id="cd14014">
    <property type="entry name" value="STKc_PknB_like"/>
    <property type="match status" value="1"/>
</dbReference>
<dbReference type="InterPro" id="IPR036457">
    <property type="entry name" value="PPM-type-like_dom_sf"/>
</dbReference>
<dbReference type="InterPro" id="IPR001932">
    <property type="entry name" value="PPM-type_phosphatase-like_dom"/>
</dbReference>
<evidence type="ECO:0000313" key="3">
    <source>
        <dbReference type="Proteomes" id="UP000294678"/>
    </source>
</evidence>
<dbReference type="Pfam" id="PF00069">
    <property type="entry name" value="Pkinase"/>
    <property type="match status" value="1"/>
</dbReference>
<comment type="caution">
    <text evidence="2">The sequence shown here is derived from an EMBL/GenBank/DDBJ whole genome shotgun (WGS) entry which is preliminary data.</text>
</comment>
<dbReference type="PANTHER" id="PTHR43642:SF1">
    <property type="entry name" value="HYBRID SIGNAL TRANSDUCTION HISTIDINE KINASE G"/>
    <property type="match status" value="1"/>
</dbReference>
<dbReference type="InterPro" id="IPR011009">
    <property type="entry name" value="Kinase-like_dom_sf"/>
</dbReference>
<dbReference type="InterPro" id="IPR029016">
    <property type="entry name" value="GAF-like_dom_sf"/>
</dbReference>
<dbReference type="SUPFAM" id="SSF52540">
    <property type="entry name" value="P-loop containing nucleoside triphosphate hydrolases"/>
    <property type="match status" value="1"/>
</dbReference>
<dbReference type="SMART" id="SM00065">
    <property type="entry name" value="GAF"/>
    <property type="match status" value="1"/>
</dbReference>
<dbReference type="EMBL" id="SOBG01000001">
    <property type="protein sequence ID" value="TDT72562.1"/>
    <property type="molecule type" value="Genomic_DNA"/>
</dbReference>
<dbReference type="InterPro" id="IPR041664">
    <property type="entry name" value="AAA_16"/>
</dbReference>
<accession>A0AA46E0H3</accession>
<dbReference type="Gene3D" id="3.60.40.10">
    <property type="entry name" value="PPM-type phosphatase domain"/>
    <property type="match status" value="1"/>
</dbReference>
<proteinExistence type="predicted"/>
<sequence>MENYILDKKIYESNKTLIYSIFDKTSNEKKIIKILNKEYPTKYDIDKFLYEYNIGKFLNIEGIIKYYDLIKYKNSYAIIEEYFNGEPIKNLSSYSLKIILSILIDITKIISKLHNQEIIHKNINPSNILWNKIDNTVKIIDFGISERNISNKYLNIENVIEGTLAYISPEQTGKIDREISYTTDLYSLGITFYELLTGKLPFETDNPLEMIHWHIAKKPEELRKINPKIPKVLSDIVMKLLNKMPEDRYQSANGLLFDLKKCLEYFDKNTIKEFIIAKNDYSDKLIIKNKIYGREKEINLLLNSIKKLENTSSTIFVLGESGSGKTSLINNVLSKSLKKDTFILTGKFEQFKKNIPYFAITQILKKLLIDLSKLDQEQFNNLTISLKKELGDNLNYLIEILPELSKTFDIPTRINEDTKIDKNNILKYILKKFIDIITNFNLKLIIFLDDLQWADAASLNFIEILITEINKNLLFIGSYRNNEVNSIHYLNIILNNINKYNLNIKEIKLDKLKKNNIYEFISDNIYTSNKDKKNQLSKILYEKTEGNPFFLKEFIISLYNENDIYFNYDKYEWEYNLENITKKSITENILKILYKKMNRLNKKYFEILKYCAALGNEFEFNSLKALTNIHENELQEIMNFLIKEKFIILINVNQFNNIFKFSHDKIEQAIIDAMSENDLLEKHLQIAEYLINNFDIHNENIIFDIVFHYNKCFNIIKEDKKIKNILYYNYLAGERAIKSLAFDQAYIYFNFFYNNLNIYNIKSDSELLEKFYTKYIETLYYTKKYNELVKIFNIIDAYTDDFTKKLSAYEIYIDYLIAVNEYNKALEIALKFLEKFGINLSKNPLKITIITKLLILQNRIKKQDFNNLLHRKPVNDNKIKIILRITSNILGTAYVANPNLFILLVLTQIELTLKYGNSSSAPEAFSLFGLLLIGLFNNYDIGYKLGKLALNLIKNNNYSDYKGRVIFYNTNFILHWKENSIKNLKLIDDIYKISLETGDLEYAAWSIFLRGEYEFFSRGNINKAIIYFSDITEKTSKLNQIKQKIYSTIFLITTKYLLNIISYDEFNKKMFDILKGSEIENDKIAIYFVYYHLAVVNYLFEDYKKALTNINLAEKYLDSNMASMNYPMFYYFSSLIHLRAYKTNIKNSVIHKKIKKYLKQLSIYAKNSTDNYLHKYLIVKAEYYNYTNNKNAKDIYEEALFHVNHSENILDIAIINELIANYYFENKHYRISDIYLKDSFYNYDKIELNNKIELLERRFNQTFLKEHYDNIELNTTMNTVSFNNDTLDIDFLLKISKLFSSEIIFSKLLENIMKYLIETIGTEKGYILIKRNNEFYIEAKIDINYSDIELISIPLKEKLEENISYDIINYVLKTKNLFVFNEDNNEFDFVIDSYIKENLVKFLLCIPLINEGELIGLVYLENNVVVNKVSNIQIEILKMISSQLAVSIKNSIIYEKLNKLNRTLERKVFERTLSLDEKNKKLTDSINYSKKIQENVLPKESDIIKFTKDSMLIYLPKDVISGDFYWLKEIEEKKVFIVSDCTGHGVPGAFLSMIGSILLDKLLINNLLLNPSKILKQLDNDFKKYLKHNNTNKKFEQIDGMETAIVTLYQNKIYFSGAKRNIYILRKENNTWKLKEIKGNKFSIGGVHRKNEKIFNTIEFEVIKNDIIYMFSDGFVDQNNNKNEKYGINRFENLILNIADKDLAVQKTLILQELSTFMKDTSQRDDITILAFKI</sequence>
<dbReference type="GO" id="GO:0005524">
    <property type="term" value="F:ATP binding"/>
    <property type="evidence" value="ECO:0007669"/>
    <property type="project" value="InterPro"/>
</dbReference>
<dbReference type="Gene3D" id="3.30.450.40">
    <property type="match status" value="1"/>
</dbReference>
<dbReference type="Proteomes" id="UP000294678">
    <property type="component" value="Unassembled WGS sequence"/>
</dbReference>
<dbReference type="SUPFAM" id="SSF55781">
    <property type="entry name" value="GAF domain-like"/>
    <property type="match status" value="1"/>
</dbReference>
<dbReference type="InterPro" id="IPR053159">
    <property type="entry name" value="Hybrid_Histidine_Kinase"/>
</dbReference>
<evidence type="ECO:0000313" key="2">
    <source>
        <dbReference type="EMBL" id="TDT72562.1"/>
    </source>
</evidence>
<dbReference type="InterPro" id="IPR000719">
    <property type="entry name" value="Prot_kinase_dom"/>
</dbReference>
<dbReference type="SUPFAM" id="SSF56112">
    <property type="entry name" value="Protein kinase-like (PK-like)"/>
    <property type="match status" value="1"/>
</dbReference>
<dbReference type="Pfam" id="PF07228">
    <property type="entry name" value="SpoIIE"/>
    <property type="match status" value="1"/>
</dbReference>
<dbReference type="Gene3D" id="3.30.200.20">
    <property type="entry name" value="Phosphorylase Kinase, domain 1"/>
    <property type="match status" value="1"/>
</dbReference>